<dbReference type="InterPro" id="IPR056091">
    <property type="entry name" value="DUF7674"/>
</dbReference>
<protein>
    <recommendedName>
        <fullName evidence="1">DUF7674 domain-containing protein</fullName>
    </recommendedName>
</protein>
<dbReference type="EMBL" id="BJXA01000016">
    <property type="protein sequence ID" value="GEM38439.1"/>
    <property type="molecule type" value="Genomic_DNA"/>
</dbReference>
<evidence type="ECO:0000313" key="2">
    <source>
        <dbReference type="EMBL" id="GEM38439.1"/>
    </source>
</evidence>
<comment type="caution">
    <text evidence="2">The sequence shown here is derived from an EMBL/GenBank/DDBJ whole genome shotgun (WGS) entry which is preliminary data.</text>
</comment>
<evidence type="ECO:0000313" key="3">
    <source>
        <dbReference type="Proteomes" id="UP000321424"/>
    </source>
</evidence>
<sequence length="158" mass="18092">MNEQTDKEILDMLDTWTRSLVPEQARFVDELAALEPEIRPLIAEHIRDNDELLPTLLMGDIARWVAQVVQNSDDPRSRLAPFFLELERAWGDGRGPVSDLIAVSFVENVFDNPGIVELLGPNLAHYYRVYTGQEKARDDERRPVPSIVKQIRKKLGRS</sequence>
<dbReference type="RefSeq" id="WP_147130732.1">
    <property type="nucleotide sequence ID" value="NZ_BJXA01000016.1"/>
</dbReference>
<dbReference type="AlphaFoldDB" id="A0A511MCY1"/>
<name>A0A511MCY1_9NOCA</name>
<dbReference type="Pfam" id="PF24722">
    <property type="entry name" value="DUF7674"/>
    <property type="match status" value="1"/>
</dbReference>
<organism evidence="2 3">
    <name type="scientific">Nocardia ninae NBRC 108245</name>
    <dbReference type="NCBI Taxonomy" id="1210091"/>
    <lineage>
        <taxon>Bacteria</taxon>
        <taxon>Bacillati</taxon>
        <taxon>Actinomycetota</taxon>
        <taxon>Actinomycetes</taxon>
        <taxon>Mycobacteriales</taxon>
        <taxon>Nocardiaceae</taxon>
        <taxon>Nocardia</taxon>
    </lineage>
</organism>
<evidence type="ECO:0000259" key="1">
    <source>
        <dbReference type="Pfam" id="PF24722"/>
    </source>
</evidence>
<accession>A0A511MCY1</accession>
<feature type="domain" description="DUF7674" evidence="1">
    <location>
        <begin position="30"/>
        <end position="128"/>
    </location>
</feature>
<dbReference type="OrthoDB" id="8410617at2"/>
<keyword evidence="3" id="KW-1185">Reference proteome</keyword>
<dbReference type="Proteomes" id="UP000321424">
    <property type="component" value="Unassembled WGS sequence"/>
</dbReference>
<proteinExistence type="predicted"/>
<gene>
    <name evidence="2" type="ORF">NN4_29580</name>
</gene>
<reference evidence="2 3" key="1">
    <citation type="submission" date="2019-07" db="EMBL/GenBank/DDBJ databases">
        <title>Whole genome shotgun sequence of Nocardia ninae NBRC 108245.</title>
        <authorList>
            <person name="Hosoyama A."/>
            <person name="Uohara A."/>
            <person name="Ohji S."/>
            <person name="Ichikawa N."/>
        </authorList>
    </citation>
    <scope>NUCLEOTIDE SEQUENCE [LARGE SCALE GENOMIC DNA]</scope>
    <source>
        <strain evidence="2 3">NBRC 108245</strain>
    </source>
</reference>